<dbReference type="InterPro" id="IPR036388">
    <property type="entry name" value="WH-like_DNA-bd_sf"/>
</dbReference>
<dbReference type="InterPro" id="IPR005119">
    <property type="entry name" value="LysR_subst-bd"/>
</dbReference>
<evidence type="ECO:0000256" key="3">
    <source>
        <dbReference type="ARBA" id="ARBA00023125"/>
    </source>
</evidence>
<proteinExistence type="inferred from homology"/>
<dbReference type="PRINTS" id="PR00039">
    <property type="entry name" value="HTHLYSR"/>
</dbReference>
<dbReference type="Pfam" id="PF00126">
    <property type="entry name" value="HTH_1"/>
    <property type="match status" value="1"/>
</dbReference>
<comment type="similarity">
    <text evidence="1">Belongs to the LysR transcriptional regulatory family.</text>
</comment>
<dbReference type="GO" id="GO:0005829">
    <property type="term" value="C:cytosol"/>
    <property type="evidence" value="ECO:0007669"/>
    <property type="project" value="TreeGrafter"/>
</dbReference>
<dbReference type="GO" id="GO:0003677">
    <property type="term" value="F:DNA binding"/>
    <property type="evidence" value="ECO:0007669"/>
    <property type="project" value="UniProtKB-KW"/>
</dbReference>
<keyword evidence="4" id="KW-0804">Transcription</keyword>
<feature type="domain" description="HTH lysR-type" evidence="5">
    <location>
        <begin position="1"/>
        <end position="58"/>
    </location>
</feature>
<dbReference type="Gene3D" id="1.10.10.10">
    <property type="entry name" value="Winged helix-like DNA-binding domain superfamily/Winged helix DNA-binding domain"/>
    <property type="match status" value="1"/>
</dbReference>
<evidence type="ECO:0000256" key="4">
    <source>
        <dbReference type="ARBA" id="ARBA00023163"/>
    </source>
</evidence>
<keyword evidence="2" id="KW-0805">Transcription regulation</keyword>
<dbReference type="FunFam" id="1.10.10.10:FF:000001">
    <property type="entry name" value="LysR family transcriptional regulator"/>
    <property type="match status" value="1"/>
</dbReference>
<keyword evidence="3" id="KW-0238">DNA-binding</keyword>
<keyword evidence="7" id="KW-1185">Reference proteome</keyword>
<protein>
    <recommendedName>
        <fullName evidence="5">HTH lysR-type domain-containing protein</fullName>
    </recommendedName>
</protein>
<dbReference type="PANTHER" id="PTHR30419:SF8">
    <property type="entry name" value="NITROGEN ASSIMILATION TRANSCRIPTIONAL ACTIVATOR-RELATED"/>
    <property type="match status" value="1"/>
</dbReference>
<dbReference type="InterPro" id="IPR036390">
    <property type="entry name" value="WH_DNA-bd_sf"/>
</dbReference>
<evidence type="ECO:0000313" key="6">
    <source>
        <dbReference type="EMBL" id="ATI41598.1"/>
    </source>
</evidence>
<dbReference type="RefSeq" id="WP_097372991.1">
    <property type="nucleotide sequence ID" value="NZ_CP021404.1"/>
</dbReference>
<dbReference type="SUPFAM" id="SSF46785">
    <property type="entry name" value="Winged helix' DNA-binding domain"/>
    <property type="match status" value="1"/>
</dbReference>
<dbReference type="EMBL" id="CP021404">
    <property type="protein sequence ID" value="ATI41598.1"/>
    <property type="molecule type" value="Genomic_DNA"/>
</dbReference>
<dbReference type="Proteomes" id="UP000219050">
    <property type="component" value="Chromosome"/>
</dbReference>
<dbReference type="PANTHER" id="PTHR30419">
    <property type="entry name" value="HTH-TYPE TRANSCRIPTIONAL REGULATOR YBHD"/>
    <property type="match status" value="1"/>
</dbReference>
<dbReference type="SUPFAM" id="SSF53850">
    <property type="entry name" value="Periplasmic binding protein-like II"/>
    <property type="match status" value="1"/>
</dbReference>
<gene>
    <name evidence="6" type="ORF">CBW24_05990</name>
</gene>
<dbReference type="OrthoDB" id="9815174at2"/>
<evidence type="ECO:0000313" key="7">
    <source>
        <dbReference type="Proteomes" id="UP000219050"/>
    </source>
</evidence>
<evidence type="ECO:0000256" key="2">
    <source>
        <dbReference type="ARBA" id="ARBA00023015"/>
    </source>
</evidence>
<dbReference type="InterPro" id="IPR050950">
    <property type="entry name" value="HTH-type_LysR_regulators"/>
</dbReference>
<evidence type="ECO:0000259" key="5">
    <source>
        <dbReference type="PROSITE" id="PS50931"/>
    </source>
</evidence>
<organism evidence="6 7">
    <name type="scientific">Pacificitalea manganoxidans</name>
    <dbReference type="NCBI Taxonomy" id="1411902"/>
    <lineage>
        <taxon>Bacteria</taxon>
        <taxon>Pseudomonadati</taxon>
        <taxon>Pseudomonadota</taxon>
        <taxon>Alphaproteobacteria</taxon>
        <taxon>Rhodobacterales</taxon>
        <taxon>Paracoccaceae</taxon>
        <taxon>Pacificitalea</taxon>
    </lineage>
</organism>
<sequence>MNFNQLKYFISIAETNSVTQSAEDLHLSQPALSRGIRQLEEELGVELFQRLPRAMRLTRYGESFLKHAQSVFVQLSDAQAELKHLSERIEDEIVIGAGPSWIGGCLPDIVGQLSRSYPGVSVKVHSGYDQQLTLMLRQGALDFILTEISSDPDRNDLLQEPLIHCPYVVVSRSAHPLAQETDIPLERLLGFSWAMPYLAMSAQDRLIGLFQSQNLPAPAPLFQSTSFGFIMRLLETSDALSFVVSSSLKTVRSESVVALNLAQDMPVRHAGIVRRPSAWLSPATETMMEMLRAHCEQHPTQ</sequence>
<dbReference type="Pfam" id="PF03466">
    <property type="entry name" value="LysR_substrate"/>
    <property type="match status" value="1"/>
</dbReference>
<dbReference type="PROSITE" id="PS50931">
    <property type="entry name" value="HTH_LYSR"/>
    <property type="match status" value="1"/>
</dbReference>
<dbReference type="GO" id="GO:0003700">
    <property type="term" value="F:DNA-binding transcription factor activity"/>
    <property type="evidence" value="ECO:0007669"/>
    <property type="project" value="InterPro"/>
</dbReference>
<dbReference type="KEGG" id="cmag:CBW24_05990"/>
<reference evidence="6 7" key="1">
    <citation type="submission" date="2017-05" db="EMBL/GenBank/DDBJ databases">
        <title>Comparative genomic and metabolic analysis of manganese-oxidizing mechanisms in Celeribater manganoxidans DY25T: its adaption to the environment of polymetallic nodule.</title>
        <authorList>
            <person name="Wang X."/>
        </authorList>
    </citation>
    <scope>NUCLEOTIDE SEQUENCE [LARGE SCALE GENOMIC DNA]</scope>
    <source>
        <strain evidence="6 7">DY25</strain>
    </source>
</reference>
<accession>A0A291LYK9</accession>
<dbReference type="InterPro" id="IPR000847">
    <property type="entry name" value="LysR_HTH_N"/>
</dbReference>
<dbReference type="AlphaFoldDB" id="A0A291LYK9"/>
<evidence type="ECO:0000256" key="1">
    <source>
        <dbReference type="ARBA" id="ARBA00009437"/>
    </source>
</evidence>
<name>A0A291LYK9_9RHOB</name>
<dbReference type="Gene3D" id="3.40.190.290">
    <property type="match status" value="1"/>
</dbReference>